<keyword evidence="1" id="KW-0808">Transferase</keyword>
<dbReference type="CDD" id="cd14014">
    <property type="entry name" value="STKc_PknB_like"/>
    <property type="match status" value="1"/>
</dbReference>
<organism evidence="9 10">
    <name type="scientific">Cladosporium halotolerans</name>
    <dbReference type="NCBI Taxonomy" id="1052096"/>
    <lineage>
        <taxon>Eukaryota</taxon>
        <taxon>Fungi</taxon>
        <taxon>Dikarya</taxon>
        <taxon>Ascomycota</taxon>
        <taxon>Pezizomycotina</taxon>
        <taxon>Dothideomycetes</taxon>
        <taxon>Dothideomycetidae</taxon>
        <taxon>Cladosporiales</taxon>
        <taxon>Cladosporiaceae</taxon>
        <taxon>Cladosporium</taxon>
    </lineage>
</organism>
<dbReference type="SUPFAM" id="SSF56112">
    <property type="entry name" value="Protein kinase-like (PK-like)"/>
    <property type="match status" value="1"/>
</dbReference>
<comment type="similarity">
    <text evidence="5">Belongs to the protein kinase superfamily. Ser/Thr protein kinase family. GCN2 subfamily.</text>
</comment>
<dbReference type="PROSITE" id="PS50011">
    <property type="entry name" value="PROTEIN_KINASE_DOM"/>
    <property type="match status" value="1"/>
</dbReference>
<evidence type="ECO:0000256" key="5">
    <source>
        <dbReference type="ARBA" id="ARBA00037982"/>
    </source>
</evidence>
<dbReference type="InterPro" id="IPR011009">
    <property type="entry name" value="Kinase-like_dom_sf"/>
</dbReference>
<keyword evidence="4 6" id="KW-0067">ATP-binding</keyword>
<reference evidence="9 10" key="1">
    <citation type="journal article" date="2020" name="Microbiol. Resour. Announc.">
        <title>Draft Genome Sequence of a Cladosporium Species Isolated from the Mesophotic Ascidian Didemnum maculosum.</title>
        <authorList>
            <person name="Gioti A."/>
            <person name="Siaperas R."/>
            <person name="Nikolaivits E."/>
            <person name="Le Goff G."/>
            <person name="Ouazzani J."/>
            <person name="Kotoulas G."/>
            <person name="Topakas E."/>
        </authorList>
    </citation>
    <scope>NUCLEOTIDE SEQUENCE [LARGE SCALE GENOMIC DNA]</scope>
    <source>
        <strain evidence="9 10">TM138-S3</strain>
    </source>
</reference>
<evidence type="ECO:0000313" key="9">
    <source>
        <dbReference type="EMBL" id="KAL1586477.1"/>
    </source>
</evidence>
<feature type="compositionally biased region" description="Low complexity" evidence="7">
    <location>
        <begin position="512"/>
        <end position="524"/>
    </location>
</feature>
<dbReference type="Proteomes" id="UP000803884">
    <property type="component" value="Unassembled WGS sequence"/>
</dbReference>
<evidence type="ECO:0000256" key="4">
    <source>
        <dbReference type="ARBA" id="ARBA00022840"/>
    </source>
</evidence>
<dbReference type="Gene3D" id="3.30.200.20">
    <property type="entry name" value="Phosphorylase Kinase, domain 1"/>
    <property type="match status" value="1"/>
</dbReference>
<dbReference type="InterPro" id="IPR050339">
    <property type="entry name" value="CC_SR_Kinase"/>
</dbReference>
<dbReference type="EMBL" id="JAAQHG020000014">
    <property type="protein sequence ID" value="KAL1586477.1"/>
    <property type="molecule type" value="Genomic_DNA"/>
</dbReference>
<dbReference type="InterPro" id="IPR017441">
    <property type="entry name" value="Protein_kinase_ATP_BS"/>
</dbReference>
<feature type="region of interest" description="Disordered" evidence="7">
    <location>
        <begin position="494"/>
        <end position="600"/>
    </location>
</feature>
<dbReference type="PROSITE" id="PS00108">
    <property type="entry name" value="PROTEIN_KINASE_ST"/>
    <property type="match status" value="1"/>
</dbReference>
<name>A0AB34KRS2_9PEZI</name>
<keyword evidence="10" id="KW-1185">Reference proteome</keyword>
<gene>
    <name evidence="9" type="ORF">WHR41_05333</name>
</gene>
<keyword evidence="2 6" id="KW-0547">Nucleotide-binding</keyword>
<feature type="region of interest" description="Disordered" evidence="7">
    <location>
        <begin position="66"/>
        <end position="156"/>
    </location>
</feature>
<evidence type="ECO:0000313" key="10">
    <source>
        <dbReference type="Proteomes" id="UP000803884"/>
    </source>
</evidence>
<dbReference type="Pfam" id="PF00069">
    <property type="entry name" value="Pkinase"/>
    <property type="match status" value="1"/>
</dbReference>
<dbReference type="AlphaFoldDB" id="A0AB34KRS2"/>
<dbReference type="GO" id="GO:0005737">
    <property type="term" value="C:cytoplasm"/>
    <property type="evidence" value="ECO:0007669"/>
    <property type="project" value="TreeGrafter"/>
</dbReference>
<dbReference type="PROSITE" id="PS00107">
    <property type="entry name" value="PROTEIN_KINASE_ATP"/>
    <property type="match status" value="1"/>
</dbReference>
<dbReference type="PANTHER" id="PTHR11042">
    <property type="entry name" value="EUKARYOTIC TRANSLATION INITIATION FACTOR 2-ALPHA KINASE EIF2-ALPHA KINASE -RELATED"/>
    <property type="match status" value="1"/>
</dbReference>
<feature type="region of interest" description="Disordered" evidence="7">
    <location>
        <begin position="279"/>
        <end position="305"/>
    </location>
</feature>
<feature type="binding site" evidence="6">
    <location>
        <position position="204"/>
    </location>
    <ligand>
        <name>ATP</name>
        <dbReference type="ChEBI" id="CHEBI:30616"/>
    </ligand>
</feature>
<protein>
    <recommendedName>
        <fullName evidence="8">Protein kinase domain-containing protein</fullName>
    </recommendedName>
</protein>
<dbReference type="GO" id="GO:0005634">
    <property type="term" value="C:nucleus"/>
    <property type="evidence" value="ECO:0007669"/>
    <property type="project" value="TreeGrafter"/>
</dbReference>
<dbReference type="SMART" id="SM00220">
    <property type="entry name" value="S_TKc"/>
    <property type="match status" value="1"/>
</dbReference>
<feature type="compositionally biased region" description="Basic and acidic residues" evidence="7">
    <location>
        <begin position="66"/>
        <end position="80"/>
    </location>
</feature>
<evidence type="ECO:0000256" key="1">
    <source>
        <dbReference type="ARBA" id="ARBA00022679"/>
    </source>
</evidence>
<comment type="caution">
    <text evidence="9">The sequence shown here is derived from an EMBL/GenBank/DDBJ whole genome shotgun (WGS) entry which is preliminary data.</text>
</comment>
<evidence type="ECO:0000256" key="7">
    <source>
        <dbReference type="SAM" id="MobiDB-lite"/>
    </source>
</evidence>
<dbReference type="InterPro" id="IPR000719">
    <property type="entry name" value="Prot_kinase_dom"/>
</dbReference>
<feature type="compositionally biased region" description="Polar residues" evidence="7">
    <location>
        <begin position="106"/>
        <end position="116"/>
    </location>
</feature>
<dbReference type="GO" id="GO:0005524">
    <property type="term" value="F:ATP binding"/>
    <property type="evidence" value="ECO:0007669"/>
    <property type="project" value="UniProtKB-UniRule"/>
</dbReference>
<evidence type="ECO:0000256" key="3">
    <source>
        <dbReference type="ARBA" id="ARBA00022777"/>
    </source>
</evidence>
<accession>A0AB34KRS2</accession>
<dbReference type="GeneID" id="96006776"/>
<feature type="domain" description="Protein kinase" evidence="8">
    <location>
        <begin position="172"/>
        <end position="496"/>
    </location>
</feature>
<dbReference type="Gene3D" id="1.10.510.10">
    <property type="entry name" value="Transferase(Phosphotransferase) domain 1"/>
    <property type="match status" value="1"/>
</dbReference>
<evidence type="ECO:0000256" key="2">
    <source>
        <dbReference type="ARBA" id="ARBA00022741"/>
    </source>
</evidence>
<dbReference type="FunFam" id="1.10.510.10:FF:000699">
    <property type="entry name" value="Probable serine/threonine-protein kinase iksA"/>
    <property type="match status" value="1"/>
</dbReference>
<dbReference type="RefSeq" id="XP_069229582.1">
    <property type="nucleotide sequence ID" value="XM_069373938.1"/>
</dbReference>
<keyword evidence="3" id="KW-0418">Kinase</keyword>
<dbReference type="PANTHER" id="PTHR11042:SF138">
    <property type="entry name" value="SERINE_THREONINE-PROTEIN KINASE IKS1-RELATED"/>
    <property type="match status" value="1"/>
</dbReference>
<evidence type="ECO:0000259" key="8">
    <source>
        <dbReference type="PROSITE" id="PS50011"/>
    </source>
</evidence>
<dbReference type="InterPro" id="IPR008271">
    <property type="entry name" value="Ser/Thr_kinase_AS"/>
</dbReference>
<dbReference type="GO" id="GO:0004672">
    <property type="term" value="F:protein kinase activity"/>
    <property type="evidence" value="ECO:0007669"/>
    <property type="project" value="InterPro"/>
</dbReference>
<proteinExistence type="inferred from homology"/>
<evidence type="ECO:0000256" key="6">
    <source>
        <dbReference type="PROSITE-ProRule" id="PRU10141"/>
    </source>
</evidence>
<sequence>MADHTPQRQMSLIPYTNDENRDIVLRRGNAVVVYDNTSRELMLRDAPPETPIDLHECPYCRRPYGRDYERSDPDTDDGHHAYGTGFGGEERPSLDPNYFAMLAASTRPSPASSEPGTPTARRAALRSGRSRDVSGAGGPPSGAEFVASEPTPARGRGISSSAFNPGYFKQHFREQGVLGRGGNGVVLLVEHIMDDVGLGHFACKRVPVGNDHAWLEKVLIEVNLLRQTSHPNLVPCYWVWLEDHHPTTFGPPVPCLWILQEYCNGGDLHNYVLGPKERSDSKEKLKERMRRRSRGDASPPRGLRGPSKLTFDEIFSFFRDITSGLHHLHSKGYIHRDLKPSNCLLQGDGTRTKAMISDFGEMQITGSKRGNTGATGTISYCAPEVLRHNEADGVFGDFTTKSDIFSLGMIVYFMCFGRLPYTNADGIDEDNEDLDLLRAEITAWPGFSDETRMRPDLPERLYKYLRRLLSVDPHERPSTEEILASIQAGGVSNDIFPGMAGEGTSRVSPIDSPRATPSPRRPSAILSRPGLSNLRHRQSSSSDKQVARSPSPVKRQTTYNGKESGRPGSADSAVVVRPKHIDLPTPRPEVASPQQSPRLMLPPPIPNQSLAMRLAHYLHHTLHHPATAPSFRAALFFAKLTALFLPCAPFAASAWFLYPLLALAALDMGILPFHWQRSWMLLGLHFVIVFLARQRGVLCEGKSLTWGGYD</sequence>